<reference evidence="1" key="1">
    <citation type="journal article" date="2022" name="bioRxiv">
        <title>Genomics of Preaxostyla Flagellates Illuminates Evolutionary Transitions and the Path Towards Mitochondrial Loss.</title>
        <authorList>
            <person name="Novak L.V.F."/>
            <person name="Treitli S.C."/>
            <person name="Pyrih J."/>
            <person name="Halakuc P."/>
            <person name="Pipaliya S.V."/>
            <person name="Vacek V."/>
            <person name="Brzon O."/>
            <person name="Soukal P."/>
            <person name="Eme L."/>
            <person name="Dacks J.B."/>
            <person name="Karnkowska A."/>
            <person name="Elias M."/>
            <person name="Hampl V."/>
        </authorList>
    </citation>
    <scope>NUCLEOTIDE SEQUENCE</scope>
    <source>
        <strain evidence="1">RCP-MX</strain>
    </source>
</reference>
<gene>
    <name evidence="1" type="ORF">PAPYR_5985</name>
</gene>
<protein>
    <submittedName>
        <fullName evidence="1">Uncharacterized protein</fullName>
    </submittedName>
</protein>
<dbReference type="InterPro" id="IPR019265">
    <property type="entry name" value="RTRAF"/>
</dbReference>
<proteinExistence type="predicted"/>
<dbReference type="EMBL" id="JAPMOS010000031">
    <property type="protein sequence ID" value="KAJ4458305.1"/>
    <property type="molecule type" value="Genomic_DNA"/>
</dbReference>
<sequence>MDLQRKLRVLEYPALEGFNVTDFSCLQLLVNWLEDSKIRFYPIDQRGGFKTEDKWWDTLSKYLTDLECPHAHCISAPQDHCPEVISWLLSTAISLEYNDNAAELNARSAANTPAASAEDESISPGFLEALHSFADLLHIPHTGDVLGLLQSIKTEIARHVELPPERLARTAHLHLAELYKSKAFVENLLTGKLESGIRTGDTHLDTAAALLRLLYIRQLREQQTRVNNCLATLQDATAQPKVDASLGKVGY</sequence>
<keyword evidence="2" id="KW-1185">Reference proteome</keyword>
<dbReference type="Proteomes" id="UP001141327">
    <property type="component" value="Unassembled WGS sequence"/>
</dbReference>
<dbReference type="PANTHER" id="PTHR15924">
    <property type="entry name" value="CLE"/>
    <property type="match status" value="1"/>
</dbReference>
<name>A0ABQ8UGB6_9EUKA</name>
<evidence type="ECO:0000313" key="2">
    <source>
        <dbReference type="Proteomes" id="UP001141327"/>
    </source>
</evidence>
<dbReference type="Pfam" id="PF10036">
    <property type="entry name" value="RLL"/>
    <property type="match status" value="1"/>
</dbReference>
<accession>A0ABQ8UGB6</accession>
<organism evidence="1 2">
    <name type="scientific">Paratrimastix pyriformis</name>
    <dbReference type="NCBI Taxonomy" id="342808"/>
    <lineage>
        <taxon>Eukaryota</taxon>
        <taxon>Metamonada</taxon>
        <taxon>Preaxostyla</taxon>
        <taxon>Paratrimastigidae</taxon>
        <taxon>Paratrimastix</taxon>
    </lineage>
</organism>
<comment type="caution">
    <text evidence="1">The sequence shown here is derived from an EMBL/GenBank/DDBJ whole genome shotgun (WGS) entry which is preliminary data.</text>
</comment>
<evidence type="ECO:0000313" key="1">
    <source>
        <dbReference type="EMBL" id="KAJ4458305.1"/>
    </source>
</evidence>